<dbReference type="STRING" id="604354.TSIB_0630"/>
<organism evidence="2 3">
    <name type="scientific">Thermococcus sibiricus (strain DSM 12597 / MM 739)</name>
    <dbReference type="NCBI Taxonomy" id="604354"/>
    <lineage>
        <taxon>Archaea</taxon>
        <taxon>Methanobacteriati</taxon>
        <taxon>Methanobacteriota</taxon>
        <taxon>Thermococci</taxon>
        <taxon>Thermococcales</taxon>
        <taxon>Thermococcaceae</taxon>
        <taxon>Thermococcus</taxon>
    </lineage>
</organism>
<reference evidence="2 3" key="1">
    <citation type="journal article" date="2009" name="Appl. Environ. Microbiol.">
        <title>Metabolic versatility and indigenous origin of the archaeon Thermococcus sibiricus, isolated from a siberian oil reservoir, as revealed by genome analysis.</title>
        <authorList>
            <person name="Mardanov A.V."/>
            <person name="Ravin N.V."/>
            <person name="Svetlitchnyi V.A."/>
            <person name="Beletsky A.V."/>
            <person name="Miroshnichenko M.L."/>
            <person name="Bonch-Osmolovskaya E.A."/>
            <person name="Skryabin K.G."/>
        </authorList>
    </citation>
    <scope>NUCLEOTIDE SEQUENCE [LARGE SCALE GENOMIC DNA]</scope>
    <source>
        <strain evidence="3">DSM 12597 / MM 739</strain>
    </source>
</reference>
<dbReference type="FunFam" id="3.10.310.10:FF:000003">
    <property type="entry name" value="Proline racemase"/>
    <property type="match status" value="1"/>
</dbReference>
<keyword evidence="3" id="KW-1185">Reference proteome</keyword>
<dbReference type="SFLD" id="SFLDS00028">
    <property type="entry name" value="Proline_Racemase"/>
    <property type="match status" value="1"/>
</dbReference>
<dbReference type="PANTHER" id="PTHR33442:SF1">
    <property type="entry name" value="TRANS-3-HYDROXY-L-PROLINE DEHYDRATASE"/>
    <property type="match status" value="1"/>
</dbReference>
<dbReference type="HOGENOM" id="CLU_036729_0_0_2"/>
<dbReference type="SUPFAM" id="SSF54506">
    <property type="entry name" value="Diaminopimelate epimerase-like"/>
    <property type="match status" value="1"/>
</dbReference>
<evidence type="ECO:0000313" key="3">
    <source>
        <dbReference type="Proteomes" id="UP000009079"/>
    </source>
</evidence>
<comment type="similarity">
    <text evidence="1">Belongs to the proline racemase family.</text>
</comment>
<dbReference type="PANTHER" id="PTHR33442">
    <property type="entry name" value="TRANS-3-HYDROXY-L-PROLINE DEHYDRATASE"/>
    <property type="match status" value="1"/>
</dbReference>
<accession>C6A250</accession>
<name>C6A250_THESM</name>
<evidence type="ECO:0000313" key="2">
    <source>
        <dbReference type="EMBL" id="ACS89695.1"/>
    </source>
</evidence>
<dbReference type="InterPro" id="IPR008794">
    <property type="entry name" value="Pro_racemase_fam"/>
</dbReference>
<dbReference type="eggNOG" id="arCOG02255">
    <property type="taxonomic scope" value="Archaea"/>
</dbReference>
<proteinExistence type="inferred from homology"/>
<dbReference type="EMBL" id="CP001463">
    <property type="protein sequence ID" value="ACS89695.1"/>
    <property type="molecule type" value="Genomic_DNA"/>
</dbReference>
<gene>
    <name evidence="2" type="ordered locus">TSIB_0630</name>
</gene>
<dbReference type="Pfam" id="PF05544">
    <property type="entry name" value="Pro_racemase"/>
    <property type="match status" value="1"/>
</dbReference>
<dbReference type="GO" id="GO:0047580">
    <property type="term" value="F:4-hydroxyproline epimerase activity"/>
    <property type="evidence" value="ECO:0007669"/>
    <property type="project" value="TreeGrafter"/>
</dbReference>
<dbReference type="AlphaFoldDB" id="C6A250"/>
<dbReference type="PIRSF" id="PIRSF029792">
    <property type="entry name" value="Pro_racemase"/>
    <property type="match status" value="1"/>
</dbReference>
<sequence length="351" mass="39560">MRKMFKKLEKLEKWEPPQNWRVIKTLDTHTAGEPLRIIFSGFPKIPGKTILEKRRYLRENLDYLRTALMWEPRGHADMYGAIITEPISEDADFGVIFLHNEGYSTMCGHATIALGKVAVECGLVEPKEPITEIKMDSPAGLIKIYVQTQNGKAEKVYFHNVPSFVLYKDEEIEVPGLGRVKYDLAYGGAFYAFVNAEDLGLKCTPEYYRKLIDVGMKIKRAIIAEKEIKHPFEEDLSFLYGTIFIGPPHDKDSHSRHVCIFADGEVDRSPTGTGVSGRLAILYEKGEIDIGDEVTIESIIGTKFTGKVVEETKYGPHKAIVPEVGGTAHITAKNTFIIDPEDPLKYGFFLR</sequence>
<protein>
    <submittedName>
        <fullName evidence="2">Proline racemase</fullName>
    </submittedName>
</protein>
<evidence type="ECO:0000256" key="1">
    <source>
        <dbReference type="ARBA" id="ARBA00007529"/>
    </source>
</evidence>
<dbReference type="Gene3D" id="3.10.310.10">
    <property type="entry name" value="Diaminopimelate Epimerase, Chain A, domain 1"/>
    <property type="match status" value="2"/>
</dbReference>
<dbReference type="KEGG" id="tsi:TSIB_0630"/>
<dbReference type="Proteomes" id="UP000009079">
    <property type="component" value="Chromosome"/>
</dbReference>